<sequence length="145" mass="15804">MVHPKALFKSGPKEWWWDGLGKVGWFPSLTQAPPISRRMASTSTRNEEKKGSRMSQAAASLGGGPASMGVSLSRSEEFLTRVSTELTDEALFTASYHMNPVPTKEKQTQDRGTQISKHGDPTSRTTGSRDPTIPLVPILDPSPHS</sequence>
<dbReference type="Ensembl" id="ENSSSUT00005015515.1">
    <property type="protein sequence ID" value="ENSSSUP00005013586.1"/>
    <property type="gene ID" value="ENSSSUG00005008730.1"/>
</dbReference>
<proteinExistence type="predicted"/>
<reference evidence="2" key="2">
    <citation type="submission" date="2025-08" db="UniProtKB">
        <authorList>
            <consortium name="Ensembl"/>
        </authorList>
    </citation>
    <scope>IDENTIFICATION</scope>
</reference>
<feature type="compositionally biased region" description="Polar residues" evidence="1">
    <location>
        <begin position="110"/>
        <end position="129"/>
    </location>
</feature>
<dbReference type="Proteomes" id="UP000472268">
    <property type="component" value="Chromosome 8"/>
</dbReference>
<evidence type="ECO:0000256" key="1">
    <source>
        <dbReference type="SAM" id="MobiDB-lite"/>
    </source>
</evidence>
<feature type="region of interest" description="Disordered" evidence="1">
    <location>
        <begin position="31"/>
        <end position="70"/>
    </location>
</feature>
<reference evidence="2" key="3">
    <citation type="submission" date="2025-09" db="UniProtKB">
        <authorList>
            <consortium name="Ensembl"/>
        </authorList>
    </citation>
    <scope>IDENTIFICATION</scope>
</reference>
<accession>A0A673TX23</accession>
<name>A0A673TX23_SURSU</name>
<reference evidence="2 3" key="1">
    <citation type="submission" date="2019-05" db="EMBL/GenBank/DDBJ databases">
        <title>A Chromosome-scale Meerkat (S. suricatta) Genome Assembly.</title>
        <authorList>
            <person name="Dudchenko O."/>
            <person name="Lieberman Aiden E."/>
            <person name="Tung J."/>
            <person name="Barreiro L.B."/>
            <person name="Clutton-Brock T.H."/>
        </authorList>
    </citation>
    <scope>NUCLEOTIDE SEQUENCE [LARGE SCALE GENOMIC DNA]</scope>
</reference>
<evidence type="ECO:0000313" key="3">
    <source>
        <dbReference type="Proteomes" id="UP000472268"/>
    </source>
</evidence>
<evidence type="ECO:0000313" key="2">
    <source>
        <dbReference type="Ensembl" id="ENSSSUP00005013586.1"/>
    </source>
</evidence>
<feature type="region of interest" description="Disordered" evidence="1">
    <location>
        <begin position="94"/>
        <end position="145"/>
    </location>
</feature>
<feature type="compositionally biased region" description="Polar residues" evidence="1">
    <location>
        <begin position="31"/>
        <end position="44"/>
    </location>
</feature>
<keyword evidence="3" id="KW-1185">Reference proteome</keyword>
<organism evidence="2 3">
    <name type="scientific">Suricata suricatta</name>
    <name type="common">Meerkat</name>
    <dbReference type="NCBI Taxonomy" id="37032"/>
    <lineage>
        <taxon>Eukaryota</taxon>
        <taxon>Metazoa</taxon>
        <taxon>Chordata</taxon>
        <taxon>Craniata</taxon>
        <taxon>Vertebrata</taxon>
        <taxon>Euteleostomi</taxon>
        <taxon>Mammalia</taxon>
        <taxon>Eutheria</taxon>
        <taxon>Laurasiatheria</taxon>
        <taxon>Carnivora</taxon>
        <taxon>Feliformia</taxon>
        <taxon>Herpestidae</taxon>
        <taxon>Suricata</taxon>
    </lineage>
</organism>
<protein>
    <submittedName>
        <fullName evidence="2">Uncharacterized protein</fullName>
    </submittedName>
</protein>
<dbReference type="AlphaFoldDB" id="A0A673TX23"/>
<dbReference type="OMA" id="VAAYRMN"/>